<gene>
    <name evidence="3" type="ORF">ACFO9E_18865</name>
</gene>
<dbReference type="RefSeq" id="WP_381197127.1">
    <property type="nucleotide sequence ID" value="NZ_JBHSFE010000014.1"/>
</dbReference>
<keyword evidence="1 3" id="KW-0378">Hydrolase</keyword>
<dbReference type="PANTHER" id="PTHR43798">
    <property type="entry name" value="MONOACYLGLYCEROL LIPASE"/>
    <property type="match status" value="1"/>
</dbReference>
<name>A0ABV9GA71_9ACTN</name>
<keyword evidence="4" id="KW-1185">Reference proteome</keyword>
<sequence>MNEPTEMDLPVDGGTLRVLRFGNGPRVAVAAHGITASGMSFRAMARHLPAEWTLYAPDLRGRGGSTGTPGPYGIDWHAADLCLVAETLGGGRPVALTGQSMGAYVALRAAVRRPELFDRLLLIDGGLPLPVPEGADLDLLLDLTLGPAIARLSRTYESDHAYVDFFRAHPALGPQWSEDIEAYVRYDLAGPQGARRSKAREDAVRQDGRDLLGSADAFGGDLGRLTVPALLLHAPLGMLGQAPPMLPAVVVEYWVRQVDCLDAQLVEGSNHYTILMGTHARTVAERLVSLPSDAA</sequence>
<evidence type="ECO:0000313" key="4">
    <source>
        <dbReference type="Proteomes" id="UP001595993"/>
    </source>
</evidence>
<dbReference type="PANTHER" id="PTHR43798:SF31">
    <property type="entry name" value="AB HYDROLASE SUPERFAMILY PROTEIN YCLE"/>
    <property type="match status" value="1"/>
</dbReference>
<dbReference type="InterPro" id="IPR050266">
    <property type="entry name" value="AB_hydrolase_sf"/>
</dbReference>
<proteinExistence type="predicted"/>
<dbReference type="GO" id="GO:0016787">
    <property type="term" value="F:hydrolase activity"/>
    <property type="evidence" value="ECO:0007669"/>
    <property type="project" value="UniProtKB-KW"/>
</dbReference>
<dbReference type="InterPro" id="IPR029058">
    <property type="entry name" value="AB_hydrolase_fold"/>
</dbReference>
<evidence type="ECO:0000313" key="3">
    <source>
        <dbReference type="EMBL" id="MFC4609856.1"/>
    </source>
</evidence>
<dbReference type="SUPFAM" id="SSF53474">
    <property type="entry name" value="alpha/beta-Hydrolases"/>
    <property type="match status" value="1"/>
</dbReference>
<accession>A0ABV9GA71</accession>
<dbReference type="Gene3D" id="3.40.50.1820">
    <property type="entry name" value="alpha/beta hydrolase"/>
    <property type="match status" value="1"/>
</dbReference>
<dbReference type="InterPro" id="IPR000073">
    <property type="entry name" value="AB_hydrolase_1"/>
</dbReference>
<dbReference type="Pfam" id="PF00561">
    <property type="entry name" value="Abhydrolase_1"/>
    <property type="match status" value="1"/>
</dbReference>
<dbReference type="Proteomes" id="UP001595993">
    <property type="component" value="Unassembled WGS sequence"/>
</dbReference>
<protein>
    <submittedName>
        <fullName evidence="3">Alpha/beta fold hydrolase</fullName>
    </submittedName>
</protein>
<comment type="caution">
    <text evidence="3">The sequence shown here is derived from an EMBL/GenBank/DDBJ whole genome shotgun (WGS) entry which is preliminary data.</text>
</comment>
<evidence type="ECO:0000256" key="1">
    <source>
        <dbReference type="ARBA" id="ARBA00022801"/>
    </source>
</evidence>
<reference evidence="4" key="1">
    <citation type="journal article" date="2019" name="Int. J. Syst. Evol. Microbiol.">
        <title>The Global Catalogue of Microorganisms (GCM) 10K type strain sequencing project: providing services to taxonomists for standard genome sequencing and annotation.</title>
        <authorList>
            <consortium name="The Broad Institute Genomics Platform"/>
            <consortium name="The Broad Institute Genome Sequencing Center for Infectious Disease"/>
            <person name="Wu L."/>
            <person name="Ma J."/>
        </authorList>
    </citation>
    <scope>NUCLEOTIDE SEQUENCE [LARGE SCALE GENOMIC DNA]</scope>
    <source>
        <strain evidence="4">CGMCC 4.7139</strain>
    </source>
</reference>
<dbReference type="EMBL" id="JBHSFE010000014">
    <property type="protein sequence ID" value="MFC4609856.1"/>
    <property type="molecule type" value="Genomic_DNA"/>
</dbReference>
<organism evidence="3 4">
    <name type="scientific">Streptomyces maoxianensis</name>
    <dbReference type="NCBI Taxonomy" id="1459942"/>
    <lineage>
        <taxon>Bacteria</taxon>
        <taxon>Bacillati</taxon>
        <taxon>Actinomycetota</taxon>
        <taxon>Actinomycetes</taxon>
        <taxon>Kitasatosporales</taxon>
        <taxon>Streptomycetaceae</taxon>
        <taxon>Streptomyces</taxon>
    </lineage>
</organism>
<evidence type="ECO:0000259" key="2">
    <source>
        <dbReference type="Pfam" id="PF00561"/>
    </source>
</evidence>
<feature type="domain" description="AB hydrolase-1" evidence="2">
    <location>
        <begin position="32"/>
        <end position="139"/>
    </location>
</feature>